<keyword evidence="1" id="KW-0802">TPR repeat</keyword>
<dbReference type="InterPro" id="IPR042476">
    <property type="entry name" value="APPBP2"/>
</dbReference>
<dbReference type="SUPFAM" id="SSF48452">
    <property type="entry name" value="TPR-like"/>
    <property type="match status" value="2"/>
</dbReference>
<dbReference type="OrthoDB" id="7103806at2759"/>
<dbReference type="AlphaFoldDB" id="A0A7R8UZA2"/>
<reference evidence="2 3" key="1">
    <citation type="submission" date="2020-11" db="EMBL/GenBank/DDBJ databases">
        <authorList>
            <person name="Wallbank WR R."/>
            <person name="Pardo Diaz C."/>
            <person name="Kozak K."/>
            <person name="Martin S."/>
            <person name="Jiggins C."/>
            <person name="Moest M."/>
            <person name="Warren A I."/>
            <person name="Generalovic N T."/>
            <person name="Byers J.R.P. K."/>
            <person name="Montejo-Kovacevich G."/>
            <person name="Yen C E."/>
        </authorList>
    </citation>
    <scope>NUCLEOTIDE SEQUENCE [LARGE SCALE GENOMIC DNA]</scope>
</reference>
<dbReference type="Pfam" id="PF13424">
    <property type="entry name" value="TPR_12"/>
    <property type="match status" value="1"/>
</dbReference>
<sequence length="692" mass="79245">MSTCKQITAECVWIHHLIRCNKTTVAKLLNMLDMFQFPALHNHHCCLVPAYDWFGTDDGQSRPNNMADEAADGLPRRPMSLYKQCVSAYVASLNYNVNTLERVNYLQLLPPIVLADIYVKISKSCKLEKMLLNQLINLDIIARLLRFSSARQKLFHCIATLGRPLATQLEYNFLMKYFPPQSKRDKSTTVETIGSDIVDFGLRLSSFLAEAGWVQESIKILTAIGNSFDKSTQDESTLVVYLDCLQRLLHSEAIYCSFKSAERTYNTILAIMDKLTLERIPNNLLTNIYTRFSVLFFSRSEYDHSQKWSILAVKQLKQDTPEKIIVDVLRQAAKSCVVKREFKRAHILINQAVKRARLTFGKRHQKYADALLDYGFFLLTVDSVSQSVNVYNDALKIKQYLFGQRNLHVAISHEDISYAYYVHEYSSGNFRQAREHVENAIDIMKDLVPPEHLMLASAKRVKALLLEEIAIDKMVSNEGNEHKLLLGEAENLHRSALKLSLQAFGEVNVQTAKHYGNLGRLYQSMSRFEEAEEMHKKAIKIKTDLLGPYDYEVGLSIGHLASLYNYHMKKYREAEELYLRSIEISLRLFGKTYSGLEYDYSGLCHIYQSLNDREKHSQYVRILENWQSLRERSNVNKSIYPETWDDSTTLEEVTQKFFEMCSDTSVNGSPSSTSSLSVVASSSSSNAVLLQA</sequence>
<evidence type="ECO:0000256" key="1">
    <source>
        <dbReference type="PROSITE-ProRule" id="PRU00339"/>
    </source>
</evidence>
<dbReference type="InterPro" id="IPR019734">
    <property type="entry name" value="TPR_rpt"/>
</dbReference>
<dbReference type="EMBL" id="LR899013">
    <property type="protein sequence ID" value="CAD7089884.1"/>
    <property type="molecule type" value="Genomic_DNA"/>
</dbReference>
<dbReference type="PANTHER" id="PTHR46575">
    <property type="entry name" value="AMYLOID PROTEIN-BINDING PROTEIN 2"/>
    <property type="match status" value="1"/>
</dbReference>
<dbReference type="PANTHER" id="PTHR46575:SF1">
    <property type="entry name" value="AMYLOID PROTEIN-BINDING PROTEIN 2"/>
    <property type="match status" value="1"/>
</dbReference>
<dbReference type="Proteomes" id="UP000594454">
    <property type="component" value="Chromosome 5"/>
</dbReference>
<organism evidence="2 3">
    <name type="scientific">Hermetia illucens</name>
    <name type="common">Black soldier fly</name>
    <dbReference type="NCBI Taxonomy" id="343691"/>
    <lineage>
        <taxon>Eukaryota</taxon>
        <taxon>Metazoa</taxon>
        <taxon>Ecdysozoa</taxon>
        <taxon>Arthropoda</taxon>
        <taxon>Hexapoda</taxon>
        <taxon>Insecta</taxon>
        <taxon>Pterygota</taxon>
        <taxon>Neoptera</taxon>
        <taxon>Endopterygota</taxon>
        <taxon>Diptera</taxon>
        <taxon>Brachycera</taxon>
        <taxon>Stratiomyomorpha</taxon>
        <taxon>Stratiomyidae</taxon>
        <taxon>Hermetiinae</taxon>
        <taxon>Hermetia</taxon>
    </lineage>
</organism>
<dbReference type="InterPro" id="IPR011990">
    <property type="entry name" value="TPR-like_helical_dom_sf"/>
</dbReference>
<dbReference type="GO" id="GO:1990756">
    <property type="term" value="F:ubiquitin-like ligase-substrate adaptor activity"/>
    <property type="evidence" value="ECO:0007669"/>
    <property type="project" value="TreeGrafter"/>
</dbReference>
<dbReference type="GO" id="GO:0006886">
    <property type="term" value="P:intracellular protein transport"/>
    <property type="evidence" value="ECO:0007669"/>
    <property type="project" value="InterPro"/>
</dbReference>
<name>A0A7R8UZA2_HERIL</name>
<dbReference type="Pfam" id="PF13374">
    <property type="entry name" value="TPR_10"/>
    <property type="match status" value="1"/>
</dbReference>
<dbReference type="InParanoid" id="A0A7R8UZA2"/>
<evidence type="ECO:0000313" key="3">
    <source>
        <dbReference type="Proteomes" id="UP000594454"/>
    </source>
</evidence>
<dbReference type="GO" id="GO:0043161">
    <property type="term" value="P:proteasome-mediated ubiquitin-dependent protein catabolic process"/>
    <property type="evidence" value="ECO:0007669"/>
    <property type="project" value="TreeGrafter"/>
</dbReference>
<evidence type="ECO:0000313" key="2">
    <source>
        <dbReference type="EMBL" id="CAD7089884.1"/>
    </source>
</evidence>
<protein>
    <recommendedName>
        <fullName evidence="4">Amyloid protein-binding protein 2</fullName>
    </recommendedName>
</protein>
<dbReference type="Gene3D" id="1.25.40.10">
    <property type="entry name" value="Tetratricopeptide repeat domain"/>
    <property type="match status" value="2"/>
</dbReference>
<accession>A0A7R8UZA2</accession>
<proteinExistence type="predicted"/>
<dbReference type="PROSITE" id="PS50005">
    <property type="entry name" value="TPR"/>
    <property type="match status" value="1"/>
</dbReference>
<dbReference type="GO" id="GO:0031462">
    <property type="term" value="C:Cul2-RING ubiquitin ligase complex"/>
    <property type="evidence" value="ECO:0007669"/>
    <property type="project" value="TreeGrafter"/>
</dbReference>
<gene>
    <name evidence="2" type="ORF">HERILL_LOCUS12405</name>
</gene>
<feature type="repeat" description="TPR" evidence="1">
    <location>
        <begin position="512"/>
        <end position="545"/>
    </location>
</feature>
<dbReference type="FunCoup" id="A0A7R8UZA2">
    <property type="interactions" value="1256"/>
</dbReference>
<dbReference type="SMART" id="SM00028">
    <property type="entry name" value="TPR"/>
    <property type="match status" value="2"/>
</dbReference>
<evidence type="ECO:0008006" key="4">
    <source>
        <dbReference type="Google" id="ProtNLM"/>
    </source>
</evidence>
<keyword evidence="3" id="KW-1185">Reference proteome</keyword>